<dbReference type="GO" id="GO:0022841">
    <property type="term" value="F:potassium ion leak channel activity"/>
    <property type="evidence" value="ECO:0007669"/>
    <property type="project" value="TreeGrafter"/>
</dbReference>
<dbReference type="EnsemblMetazoa" id="ACUA016765-RA">
    <property type="protein sequence ID" value="ACUA016765-PA"/>
    <property type="gene ID" value="ACUA016765"/>
</dbReference>
<keyword evidence="3 8" id="KW-0812">Transmembrane</keyword>
<protein>
    <recommendedName>
        <fullName evidence="11">Potassium channel domain-containing protein</fullName>
    </recommendedName>
</protein>
<dbReference type="InterPro" id="IPR013099">
    <property type="entry name" value="K_chnl_dom"/>
</dbReference>
<evidence type="ECO:0000256" key="1">
    <source>
        <dbReference type="ARBA" id="ARBA00004141"/>
    </source>
</evidence>
<dbReference type="SUPFAM" id="SSF81324">
    <property type="entry name" value="Voltage-gated potassium channels"/>
    <property type="match status" value="2"/>
</dbReference>
<dbReference type="VEuPathDB" id="VectorBase:ACUA016765"/>
<proteinExistence type="inferred from homology"/>
<feature type="transmembrane region" description="Helical" evidence="10">
    <location>
        <begin position="189"/>
        <end position="210"/>
    </location>
</feature>
<feature type="transmembrane region" description="Helical" evidence="10">
    <location>
        <begin position="103"/>
        <end position="121"/>
    </location>
</feature>
<evidence type="ECO:0000256" key="7">
    <source>
        <dbReference type="ARBA" id="ARBA00023303"/>
    </source>
</evidence>
<reference evidence="12" key="2">
    <citation type="submission" date="2020-05" db="UniProtKB">
        <authorList>
            <consortium name="EnsemblMetazoa"/>
        </authorList>
    </citation>
    <scope>IDENTIFICATION</scope>
    <source>
        <strain evidence="12">A-37</strain>
    </source>
</reference>
<dbReference type="STRING" id="139723.A0A182MF40"/>
<feature type="transmembrane region" description="Helical" evidence="10">
    <location>
        <begin position="133"/>
        <end position="151"/>
    </location>
</feature>
<sequence length="328" mass="36081">MDVGLTNIERTGNGPGRAPVTEDDIFREFERPAEVARIQGLRQLLSQHRQGFINSIINNTSVQNLDQLLAFELKKYEQVVQDAAQGGILIDADQNFPVAVEKWSVLQAVFFASTVITTIGYGNIVPVTLGGRVFCMLFALIGIPFTLTVIADWGRLFASVVSTLAKNFPALPLARFCPDAGIKMTDKKWLYAVGAVCFLGVYLAAGTGLLLLWEEDWNFFDGYYFCFITMTTIGFGDLALSGPLADTLRRLGESAGTGIDVTALHNDLRRVLTVVSMPRRHGNKKTQEKEMAALEAITNAILQDIKEKQDSQEGPPKVVQIVIYESSV</sequence>
<feature type="domain" description="Potassium channel" evidence="11">
    <location>
        <begin position="199"/>
        <end position="241"/>
    </location>
</feature>
<evidence type="ECO:0000256" key="5">
    <source>
        <dbReference type="ARBA" id="ARBA00023065"/>
    </source>
</evidence>
<dbReference type="Gene3D" id="1.10.287.70">
    <property type="match status" value="1"/>
</dbReference>
<keyword evidence="6 10" id="KW-0472">Membrane</keyword>
<feature type="transmembrane region" description="Helical" evidence="10">
    <location>
        <begin position="222"/>
        <end position="240"/>
    </location>
</feature>
<dbReference type="EMBL" id="AXCM01010835">
    <property type="status" value="NOT_ANNOTATED_CDS"/>
    <property type="molecule type" value="Genomic_DNA"/>
</dbReference>
<accession>A0A182MF40</accession>
<dbReference type="GO" id="GO:0030322">
    <property type="term" value="P:stabilization of membrane potential"/>
    <property type="evidence" value="ECO:0007669"/>
    <property type="project" value="TreeGrafter"/>
</dbReference>
<dbReference type="GO" id="GO:0015271">
    <property type="term" value="F:outward rectifier potassium channel activity"/>
    <property type="evidence" value="ECO:0007669"/>
    <property type="project" value="TreeGrafter"/>
</dbReference>
<evidence type="ECO:0000313" key="13">
    <source>
        <dbReference type="Proteomes" id="UP000075883"/>
    </source>
</evidence>
<dbReference type="Pfam" id="PF07885">
    <property type="entry name" value="Ion_trans_2"/>
    <property type="match status" value="2"/>
</dbReference>
<dbReference type="InterPro" id="IPR003280">
    <property type="entry name" value="2pore_dom_K_chnl"/>
</dbReference>
<evidence type="ECO:0000256" key="8">
    <source>
        <dbReference type="RuleBase" id="RU003857"/>
    </source>
</evidence>
<keyword evidence="5 8" id="KW-0406">Ion transport</keyword>
<dbReference type="AlphaFoldDB" id="A0A182MF40"/>
<evidence type="ECO:0000313" key="12">
    <source>
        <dbReference type="EnsemblMetazoa" id="ACUA016765-PA"/>
    </source>
</evidence>
<organism evidence="12 13">
    <name type="scientific">Anopheles culicifacies</name>
    <dbReference type="NCBI Taxonomy" id="139723"/>
    <lineage>
        <taxon>Eukaryota</taxon>
        <taxon>Metazoa</taxon>
        <taxon>Ecdysozoa</taxon>
        <taxon>Arthropoda</taxon>
        <taxon>Hexapoda</taxon>
        <taxon>Insecta</taxon>
        <taxon>Pterygota</taxon>
        <taxon>Neoptera</taxon>
        <taxon>Endopterygota</taxon>
        <taxon>Diptera</taxon>
        <taxon>Nematocera</taxon>
        <taxon>Culicoidea</taxon>
        <taxon>Culicidae</taxon>
        <taxon>Anophelinae</taxon>
        <taxon>Anopheles</taxon>
        <taxon>culicifacies species complex</taxon>
    </lineage>
</organism>
<keyword evidence="4 10" id="KW-1133">Transmembrane helix</keyword>
<evidence type="ECO:0000256" key="4">
    <source>
        <dbReference type="ARBA" id="ARBA00022989"/>
    </source>
</evidence>
<dbReference type="PRINTS" id="PR01333">
    <property type="entry name" value="2POREKCHANEL"/>
</dbReference>
<keyword evidence="7 8" id="KW-0407">Ion channel</keyword>
<feature type="domain" description="Potassium channel" evidence="11">
    <location>
        <begin position="100"/>
        <end position="157"/>
    </location>
</feature>
<comment type="subcellular location">
    <subcellularLocation>
        <location evidence="1">Membrane</location>
        <topology evidence="1">Multi-pass membrane protein</topology>
    </subcellularLocation>
</comment>
<dbReference type="Proteomes" id="UP000075883">
    <property type="component" value="Unassembled WGS sequence"/>
</dbReference>
<reference evidence="13" key="1">
    <citation type="submission" date="2013-09" db="EMBL/GenBank/DDBJ databases">
        <title>The Genome Sequence of Anopheles culicifacies species A.</title>
        <authorList>
            <consortium name="The Broad Institute Genomics Platform"/>
            <person name="Neafsey D.E."/>
            <person name="Besansky N."/>
            <person name="Howell P."/>
            <person name="Walton C."/>
            <person name="Young S.K."/>
            <person name="Zeng Q."/>
            <person name="Gargeya S."/>
            <person name="Fitzgerald M."/>
            <person name="Haas B."/>
            <person name="Abouelleil A."/>
            <person name="Allen A.W."/>
            <person name="Alvarado L."/>
            <person name="Arachchi H.M."/>
            <person name="Berlin A.M."/>
            <person name="Chapman S.B."/>
            <person name="Gainer-Dewar J."/>
            <person name="Goldberg J."/>
            <person name="Griggs A."/>
            <person name="Gujja S."/>
            <person name="Hansen M."/>
            <person name="Howarth C."/>
            <person name="Imamovic A."/>
            <person name="Ireland A."/>
            <person name="Larimer J."/>
            <person name="McCowan C."/>
            <person name="Murphy C."/>
            <person name="Pearson M."/>
            <person name="Poon T.W."/>
            <person name="Priest M."/>
            <person name="Roberts A."/>
            <person name="Saif S."/>
            <person name="Shea T."/>
            <person name="Sisk P."/>
            <person name="Sykes S."/>
            <person name="Wortman J."/>
            <person name="Nusbaum C."/>
            <person name="Birren B."/>
        </authorList>
    </citation>
    <scope>NUCLEOTIDE SEQUENCE [LARGE SCALE GENOMIC DNA]</scope>
    <source>
        <strain evidence="13">A-37</strain>
    </source>
</reference>
<keyword evidence="13" id="KW-1185">Reference proteome</keyword>
<evidence type="ECO:0000256" key="9">
    <source>
        <dbReference type="SAM" id="MobiDB-lite"/>
    </source>
</evidence>
<evidence type="ECO:0000256" key="3">
    <source>
        <dbReference type="ARBA" id="ARBA00022692"/>
    </source>
</evidence>
<dbReference type="PANTHER" id="PTHR11003:SF142">
    <property type="entry name" value="POTASSIUM CHANNEL DOMAIN-CONTAINING PROTEIN"/>
    <property type="match status" value="1"/>
</dbReference>
<evidence type="ECO:0000259" key="11">
    <source>
        <dbReference type="Pfam" id="PF07885"/>
    </source>
</evidence>
<feature type="region of interest" description="Disordered" evidence="9">
    <location>
        <begin position="1"/>
        <end position="20"/>
    </location>
</feature>
<evidence type="ECO:0000256" key="10">
    <source>
        <dbReference type="SAM" id="Phobius"/>
    </source>
</evidence>
<dbReference type="GO" id="GO:0005886">
    <property type="term" value="C:plasma membrane"/>
    <property type="evidence" value="ECO:0007669"/>
    <property type="project" value="TreeGrafter"/>
</dbReference>
<dbReference type="PANTHER" id="PTHR11003">
    <property type="entry name" value="POTASSIUM CHANNEL, SUBFAMILY K"/>
    <property type="match status" value="1"/>
</dbReference>
<name>A0A182MF40_9DIPT</name>
<evidence type="ECO:0000256" key="6">
    <source>
        <dbReference type="ARBA" id="ARBA00023136"/>
    </source>
</evidence>
<evidence type="ECO:0000256" key="2">
    <source>
        <dbReference type="ARBA" id="ARBA00022448"/>
    </source>
</evidence>
<keyword evidence="2 8" id="KW-0813">Transport</keyword>
<comment type="similarity">
    <text evidence="8">Belongs to the two pore domain potassium channel (TC 1.A.1.8) family.</text>
</comment>